<proteinExistence type="predicted"/>
<dbReference type="GO" id="GO:0009279">
    <property type="term" value="C:cell outer membrane"/>
    <property type="evidence" value="ECO:0007669"/>
    <property type="project" value="UniProtKB-SubCell"/>
</dbReference>
<evidence type="ECO:0000259" key="6">
    <source>
        <dbReference type="PROSITE" id="PS51123"/>
    </source>
</evidence>
<feature type="chain" id="PRO_5014859373" description="OmpA-like domain-containing protein" evidence="5">
    <location>
        <begin position="20"/>
        <end position="196"/>
    </location>
</feature>
<dbReference type="InterPro" id="IPR006664">
    <property type="entry name" value="OMP_bac"/>
</dbReference>
<dbReference type="EMBL" id="NPIB01000044">
    <property type="protein sequence ID" value="PLC56027.1"/>
    <property type="molecule type" value="Genomic_DNA"/>
</dbReference>
<keyword evidence="5" id="KW-0732">Signal</keyword>
<evidence type="ECO:0000256" key="4">
    <source>
        <dbReference type="PROSITE-ProRule" id="PRU00473"/>
    </source>
</evidence>
<dbReference type="PANTHER" id="PTHR30329">
    <property type="entry name" value="STATOR ELEMENT OF FLAGELLAR MOTOR COMPLEX"/>
    <property type="match status" value="1"/>
</dbReference>
<dbReference type="InterPro" id="IPR006665">
    <property type="entry name" value="OmpA-like"/>
</dbReference>
<dbReference type="PROSITE" id="PS51123">
    <property type="entry name" value="OMPA_2"/>
    <property type="match status" value="1"/>
</dbReference>
<dbReference type="Proteomes" id="UP000234420">
    <property type="component" value="Unassembled WGS sequence"/>
</dbReference>
<comment type="caution">
    <text evidence="7">The sequence shown here is derived from an EMBL/GenBank/DDBJ whole genome shotgun (WGS) entry which is preliminary data.</text>
</comment>
<dbReference type="SUPFAM" id="SSF103088">
    <property type="entry name" value="OmpA-like"/>
    <property type="match status" value="1"/>
</dbReference>
<sequence length="196" mass="21740">MKYTIIGLFALSLFGCSLSVPQPPITKQTKNLFDNDSDGVINQRDHCPKTLINAVVNNDGCPTYIDSSEKNKIHVLFANDSSDIPENHMQNISKMSEFLVKYPKTHIELKGYASPVGNAAYNIVLSKHRASAVYQALINDGITPSRIKTMGFGDSDPVIAYDIEESNMLSRRVTAQVVGSQENIVKEWAVYSVREN</sequence>
<dbReference type="InterPro" id="IPR036737">
    <property type="entry name" value="OmpA-like_sf"/>
</dbReference>
<dbReference type="PANTHER" id="PTHR30329:SF21">
    <property type="entry name" value="LIPOPROTEIN YIAD-RELATED"/>
    <property type="match status" value="1"/>
</dbReference>
<protein>
    <recommendedName>
        <fullName evidence="6">OmpA-like domain-containing protein</fullName>
    </recommendedName>
</protein>
<feature type="signal peptide" evidence="5">
    <location>
        <begin position="1"/>
        <end position="19"/>
    </location>
</feature>
<dbReference type="PRINTS" id="PR01021">
    <property type="entry name" value="OMPADOMAIN"/>
</dbReference>
<organism evidence="7 8">
    <name type="scientific">Photobacterium carnosum</name>
    <dbReference type="NCBI Taxonomy" id="2023717"/>
    <lineage>
        <taxon>Bacteria</taxon>
        <taxon>Pseudomonadati</taxon>
        <taxon>Pseudomonadota</taxon>
        <taxon>Gammaproteobacteria</taxon>
        <taxon>Vibrionales</taxon>
        <taxon>Vibrionaceae</taxon>
        <taxon>Photobacterium</taxon>
    </lineage>
</organism>
<evidence type="ECO:0000256" key="3">
    <source>
        <dbReference type="ARBA" id="ARBA00023237"/>
    </source>
</evidence>
<reference evidence="7 8" key="1">
    <citation type="journal article" date="2018" name="Syst. Appl. Microbiol.">
        <title>Photobacterium carnosum sp. nov., isolated from spoiled modified atmosphere packaged poultry meat.</title>
        <authorList>
            <person name="Hilgarth M."/>
            <person name="Fuertes S."/>
            <person name="Ehrmann M."/>
            <person name="Vogel R.F."/>
        </authorList>
    </citation>
    <scope>NUCLEOTIDE SEQUENCE [LARGE SCALE GENOMIC DNA]</scope>
    <source>
        <strain evidence="7 8">TMW 2.2021</strain>
    </source>
</reference>
<comment type="subcellular location">
    <subcellularLocation>
        <location evidence="1">Cell outer membrane</location>
    </subcellularLocation>
</comment>
<dbReference type="Gene3D" id="3.30.1330.60">
    <property type="entry name" value="OmpA-like domain"/>
    <property type="match status" value="1"/>
</dbReference>
<dbReference type="AlphaFoldDB" id="A0A2N4ULY6"/>
<keyword evidence="8" id="KW-1185">Reference proteome</keyword>
<evidence type="ECO:0000313" key="8">
    <source>
        <dbReference type="Proteomes" id="UP000234420"/>
    </source>
</evidence>
<evidence type="ECO:0000256" key="5">
    <source>
        <dbReference type="SAM" id="SignalP"/>
    </source>
</evidence>
<dbReference type="PROSITE" id="PS51257">
    <property type="entry name" value="PROKAR_LIPOPROTEIN"/>
    <property type="match status" value="1"/>
</dbReference>
<dbReference type="CDD" id="cd07185">
    <property type="entry name" value="OmpA_C-like"/>
    <property type="match status" value="1"/>
</dbReference>
<keyword evidence="2 4" id="KW-0472">Membrane</keyword>
<evidence type="ECO:0000256" key="1">
    <source>
        <dbReference type="ARBA" id="ARBA00004442"/>
    </source>
</evidence>
<accession>A0A2N4ULY6</accession>
<feature type="domain" description="OmpA-like" evidence="6">
    <location>
        <begin position="64"/>
        <end position="181"/>
    </location>
</feature>
<name>A0A2N4ULY6_9GAMM</name>
<evidence type="ECO:0000313" key="7">
    <source>
        <dbReference type="EMBL" id="PLC56027.1"/>
    </source>
</evidence>
<gene>
    <name evidence="7" type="ORF">CIK00_20620</name>
</gene>
<dbReference type="InterPro" id="IPR050330">
    <property type="entry name" value="Bact_OuterMem_StrucFunc"/>
</dbReference>
<evidence type="ECO:0000256" key="2">
    <source>
        <dbReference type="ARBA" id="ARBA00023136"/>
    </source>
</evidence>
<dbReference type="RefSeq" id="WP_101770409.1">
    <property type="nucleotide sequence ID" value="NZ_BPPU01000002.1"/>
</dbReference>
<keyword evidence="3" id="KW-0998">Cell outer membrane</keyword>
<dbReference type="Pfam" id="PF00691">
    <property type="entry name" value="OmpA"/>
    <property type="match status" value="1"/>
</dbReference>